<dbReference type="EMBL" id="GEDG01023896">
    <property type="protein sequence ID" value="JAP16387.1"/>
    <property type="molecule type" value="Transcribed_RNA"/>
</dbReference>
<accession>A0A0V0H880</accession>
<proteinExistence type="predicted"/>
<evidence type="ECO:0000313" key="1">
    <source>
        <dbReference type="EMBL" id="JAP16387.1"/>
    </source>
</evidence>
<sequence length="64" mass="7465">MKGKCPYELLYNTKPVYSHMRTFGCLCYPTLPKLIGQIPSQDHTTHLPRLSFWIKRLQSSQSSH</sequence>
<protein>
    <submittedName>
        <fullName evidence="1">Putative ovule protein</fullName>
    </submittedName>
</protein>
<dbReference type="AlphaFoldDB" id="A0A0V0H880"/>
<name>A0A0V0H880_SOLCH</name>
<organism evidence="1">
    <name type="scientific">Solanum chacoense</name>
    <name type="common">Chaco potato</name>
    <dbReference type="NCBI Taxonomy" id="4108"/>
    <lineage>
        <taxon>Eukaryota</taxon>
        <taxon>Viridiplantae</taxon>
        <taxon>Streptophyta</taxon>
        <taxon>Embryophyta</taxon>
        <taxon>Tracheophyta</taxon>
        <taxon>Spermatophyta</taxon>
        <taxon>Magnoliopsida</taxon>
        <taxon>eudicotyledons</taxon>
        <taxon>Gunneridae</taxon>
        <taxon>Pentapetalae</taxon>
        <taxon>asterids</taxon>
        <taxon>lamiids</taxon>
        <taxon>Solanales</taxon>
        <taxon>Solanaceae</taxon>
        <taxon>Solanoideae</taxon>
        <taxon>Solaneae</taxon>
        <taxon>Solanum</taxon>
    </lineage>
</organism>
<reference evidence="1" key="1">
    <citation type="submission" date="2015-12" db="EMBL/GenBank/DDBJ databases">
        <title>Gene expression during late stages of embryo sac development: a critical building block for successful pollen-pistil interactions.</title>
        <authorList>
            <person name="Liu Y."/>
            <person name="Joly V."/>
            <person name="Sabar M."/>
            <person name="Matton D.P."/>
        </authorList>
    </citation>
    <scope>NUCLEOTIDE SEQUENCE</scope>
</reference>